<protein>
    <recommendedName>
        <fullName evidence="6">J domain-containing protein</fullName>
    </recommendedName>
</protein>
<dbReference type="PRINTS" id="PR00625">
    <property type="entry name" value="JDOMAIN"/>
</dbReference>
<evidence type="ECO:0000256" key="4">
    <source>
        <dbReference type="ARBA" id="ARBA00023186"/>
    </source>
</evidence>
<dbReference type="PROSITE" id="PS50076">
    <property type="entry name" value="DNAJ_2"/>
    <property type="match status" value="1"/>
</dbReference>
<feature type="domain" description="J" evidence="6">
    <location>
        <begin position="10"/>
        <end position="94"/>
    </location>
</feature>
<keyword evidence="3" id="KW-0963">Cytoplasm</keyword>
<dbReference type="InterPro" id="IPR036869">
    <property type="entry name" value="J_dom_sf"/>
</dbReference>
<keyword evidence="4" id="KW-0143">Chaperone</keyword>
<proteinExistence type="predicted"/>
<evidence type="ECO:0000256" key="3">
    <source>
        <dbReference type="ARBA" id="ARBA00022490"/>
    </source>
</evidence>
<dbReference type="SMART" id="SM00271">
    <property type="entry name" value="DnaJ"/>
    <property type="match status" value="1"/>
</dbReference>
<dbReference type="Gene3D" id="1.10.287.110">
    <property type="entry name" value="DnaJ domain"/>
    <property type="match status" value="1"/>
</dbReference>
<evidence type="ECO:0000256" key="5">
    <source>
        <dbReference type="ARBA" id="ARBA00023242"/>
    </source>
</evidence>
<dbReference type="Pfam" id="PF00226">
    <property type="entry name" value="DnaJ"/>
    <property type="match status" value="1"/>
</dbReference>
<reference evidence="7" key="1">
    <citation type="submission" date="2023-03" db="EMBL/GenBank/DDBJ databases">
        <title>Mating type loci evolution in Malassezia.</title>
        <authorList>
            <person name="Coelho M.A."/>
        </authorList>
    </citation>
    <scope>NUCLEOTIDE SEQUENCE</scope>
    <source>
        <strain evidence="7">CBS 12830</strain>
    </source>
</reference>
<dbReference type="PANTHER" id="PTHR44313">
    <property type="entry name" value="DNAJ HOMOLOG SUBFAMILY C MEMBER 17"/>
    <property type="match status" value="1"/>
</dbReference>
<evidence type="ECO:0000256" key="1">
    <source>
        <dbReference type="ARBA" id="ARBA00004123"/>
    </source>
</evidence>
<evidence type="ECO:0000259" key="6">
    <source>
        <dbReference type="PROSITE" id="PS50076"/>
    </source>
</evidence>
<comment type="subcellular location">
    <subcellularLocation>
        <location evidence="2">Cytoplasm</location>
    </subcellularLocation>
    <subcellularLocation>
        <location evidence="1">Nucleus</location>
    </subcellularLocation>
</comment>
<evidence type="ECO:0000313" key="8">
    <source>
        <dbReference type="Proteomes" id="UP001214415"/>
    </source>
</evidence>
<accession>A0AAF0EE80</accession>
<dbReference type="GO" id="GO:0005681">
    <property type="term" value="C:spliceosomal complex"/>
    <property type="evidence" value="ECO:0007669"/>
    <property type="project" value="TreeGrafter"/>
</dbReference>
<dbReference type="EMBL" id="CP119903">
    <property type="protein sequence ID" value="WFD23629.1"/>
    <property type="molecule type" value="Genomic_DNA"/>
</dbReference>
<organism evidence="7 8">
    <name type="scientific">Malassezia equina</name>
    <dbReference type="NCBI Taxonomy" id="1381935"/>
    <lineage>
        <taxon>Eukaryota</taxon>
        <taxon>Fungi</taxon>
        <taxon>Dikarya</taxon>
        <taxon>Basidiomycota</taxon>
        <taxon>Ustilaginomycotina</taxon>
        <taxon>Malasseziomycetes</taxon>
        <taxon>Malasseziales</taxon>
        <taxon>Malasseziaceae</taxon>
        <taxon>Malassezia</taxon>
    </lineage>
</organism>
<dbReference type="CDD" id="cd06257">
    <property type="entry name" value="DnaJ"/>
    <property type="match status" value="1"/>
</dbReference>
<evidence type="ECO:0000256" key="2">
    <source>
        <dbReference type="ARBA" id="ARBA00004496"/>
    </source>
</evidence>
<sequence length="333" mass="38329">MGPGTAQLPDAYELLGVDIDATEAQIRTAYRKKSLLLHPDKVKDVPPDMAADRFHRLTLAYEELMDPTTRKRLAQDLQQERERRERRSAFDERRRAMAADLEEREERDRVARALREQRLRERELRIAALREEGRTMRIQKHESLLKEWQVQAQQESTARRAAPETTEHLPAWGALDTTVLVRFPSDQAEEMWGTAEPPEMLLETPIAQSLQESYGPLTSVRIRSTQKKRQEVSVIVVFDHGVHAWRAVHDGMQLRCTHPLLQDCWIGWSDESGKARPDIPQRIAAWMAQGVTPAQAPLTVEPARTMPHDNAANFDYDYEARTLERMRQAASMA</sequence>
<dbReference type="Proteomes" id="UP001214415">
    <property type="component" value="Chromosome 4"/>
</dbReference>
<dbReference type="SUPFAM" id="SSF46565">
    <property type="entry name" value="Chaperone J-domain"/>
    <property type="match status" value="1"/>
</dbReference>
<dbReference type="GO" id="GO:0000390">
    <property type="term" value="P:spliceosomal complex disassembly"/>
    <property type="evidence" value="ECO:0007669"/>
    <property type="project" value="TreeGrafter"/>
</dbReference>
<keyword evidence="8" id="KW-1185">Reference proteome</keyword>
<dbReference type="AlphaFoldDB" id="A0AAF0EE80"/>
<name>A0AAF0EE80_9BASI</name>
<dbReference type="PANTHER" id="PTHR44313:SF1">
    <property type="entry name" value="DNAJ HOMOLOG SUBFAMILY C MEMBER 17"/>
    <property type="match status" value="1"/>
</dbReference>
<dbReference type="GO" id="GO:0005737">
    <property type="term" value="C:cytoplasm"/>
    <property type="evidence" value="ECO:0007669"/>
    <property type="project" value="UniProtKB-SubCell"/>
</dbReference>
<keyword evidence="5" id="KW-0539">Nucleus</keyword>
<dbReference type="InterPro" id="IPR001623">
    <property type="entry name" value="DnaJ_domain"/>
</dbReference>
<evidence type="ECO:0000313" key="7">
    <source>
        <dbReference type="EMBL" id="WFD23629.1"/>
    </source>
</evidence>
<gene>
    <name evidence="7" type="ORF">MEQU1_002323</name>
</gene>
<dbReference type="InterPro" id="IPR052094">
    <property type="entry name" value="Pre-mRNA-splicing_ERAD"/>
</dbReference>